<feature type="transmembrane region" description="Helical" evidence="1">
    <location>
        <begin position="157"/>
        <end position="181"/>
    </location>
</feature>
<dbReference type="AlphaFoldDB" id="A0A376BLI6"/>
<keyword evidence="1" id="KW-1133">Transmembrane helix</keyword>
<dbReference type="Proteomes" id="UP000254209">
    <property type="component" value="Unassembled WGS sequence"/>
</dbReference>
<dbReference type="RefSeq" id="WP_147293678.1">
    <property type="nucleotide sequence ID" value="NZ_UFSO01000002.1"/>
</dbReference>
<evidence type="ECO:0000256" key="1">
    <source>
        <dbReference type="SAM" id="Phobius"/>
    </source>
</evidence>
<gene>
    <name evidence="2" type="ORF">NCTC10283_00637</name>
</gene>
<keyword evidence="3" id="KW-1185">Reference proteome</keyword>
<protein>
    <submittedName>
        <fullName evidence="2">Uncharacterized protein</fullName>
    </submittedName>
</protein>
<sequence length="186" mass="21942">MNIVNLYKNFVFKKGTNYWIFSSVFTLFPFLCALFIIILDFQFKHETKILTIPDNTQYYLPYNGRATSEGIEFEFNQKPYRADCASLFYSICKREYANTYLKGQDIVFLQISYSDKLVKGIFIGGKMLSPMKNHFYNLTPDDLFIEKMVNREKNARYIACFVLFLLGIYHVLSLINCFLCLKFRSD</sequence>
<evidence type="ECO:0000313" key="3">
    <source>
        <dbReference type="Proteomes" id="UP000254209"/>
    </source>
</evidence>
<feature type="transmembrane region" description="Helical" evidence="1">
    <location>
        <begin position="18"/>
        <end position="39"/>
    </location>
</feature>
<reference evidence="2 3" key="1">
    <citation type="submission" date="2018-06" db="EMBL/GenBank/DDBJ databases">
        <authorList>
            <consortium name="Pathogen Informatics"/>
            <person name="Doyle S."/>
        </authorList>
    </citation>
    <scope>NUCLEOTIDE SEQUENCE [LARGE SCALE GENOMIC DNA]</scope>
    <source>
        <strain evidence="2 3">NCTC10283</strain>
    </source>
</reference>
<accession>A0A376BLI6</accession>
<keyword evidence="1" id="KW-0472">Membrane</keyword>
<keyword evidence="1" id="KW-0812">Transmembrane</keyword>
<evidence type="ECO:0000313" key="2">
    <source>
        <dbReference type="EMBL" id="SSY70540.1"/>
    </source>
</evidence>
<organism evidence="2 3">
    <name type="scientific">Alysiella crassa</name>
    <dbReference type="NCBI Taxonomy" id="153491"/>
    <lineage>
        <taxon>Bacteria</taxon>
        <taxon>Pseudomonadati</taxon>
        <taxon>Pseudomonadota</taxon>
        <taxon>Betaproteobacteria</taxon>
        <taxon>Neisseriales</taxon>
        <taxon>Neisseriaceae</taxon>
        <taxon>Alysiella</taxon>
    </lineage>
</organism>
<dbReference type="EMBL" id="UFSO01000002">
    <property type="protein sequence ID" value="SSY70540.1"/>
    <property type="molecule type" value="Genomic_DNA"/>
</dbReference>
<name>A0A376BLI6_9NEIS</name>
<proteinExistence type="predicted"/>